<keyword evidence="2 3" id="KW-0378">Hydrolase</keyword>
<dbReference type="Proteomes" id="UP000051248">
    <property type="component" value="Unassembled WGS sequence"/>
</dbReference>
<protein>
    <recommendedName>
        <fullName evidence="2">Phosphonoacetaldehyde hydrolase</fullName>
        <shortName evidence="2">Phosphonatase</shortName>
        <ecNumber evidence="2">3.11.1.1</ecNumber>
    </recommendedName>
    <alternativeName>
        <fullName evidence="2">Phosphonoacetaldehyde phosphonohydrolase</fullName>
    </alternativeName>
</protein>
<keyword evidence="2" id="KW-0479">Metal-binding</keyword>
<comment type="similarity">
    <text evidence="2">Belongs to the HAD-like hydrolase superfamily. PhnX family.</text>
</comment>
<dbReference type="SFLD" id="SFLDG01135">
    <property type="entry name" value="C1.5.6:_HAD__Beta-PGM__Phospha"/>
    <property type="match status" value="1"/>
</dbReference>
<accession>A0A0R1KGT9</accession>
<dbReference type="Gene3D" id="1.10.150.240">
    <property type="entry name" value="Putative phosphatase, domain 2"/>
    <property type="match status" value="1"/>
</dbReference>
<dbReference type="NCBIfam" id="TIGR01422">
    <property type="entry name" value="phosphonatase"/>
    <property type="match status" value="1"/>
</dbReference>
<dbReference type="GO" id="GO:0000287">
    <property type="term" value="F:magnesium ion binding"/>
    <property type="evidence" value="ECO:0007669"/>
    <property type="project" value="UniProtKB-UniRule"/>
</dbReference>
<dbReference type="OrthoDB" id="5504491at2"/>
<name>A0A0R1KGT9_9LACO</name>
<sequence length="265" mass="29437">MIKTVIFDWAGTTVDYGSLAPVIAFKKAFDRAGINVLDSEIRIDMGIAKWDHIGKILAMPRISEQWKEVYNRLPSEDDRENVYGLFQESLINHLKISTELKPGVLDAFQYLTAHHIRVATTTGYTLEMMNIVRDSAAKLGYLPELVVTSEDVAGQGRPSPAMIKTILSQFSINELQSVMKIGDTVVDIQEGKNAGVITVGIIEGSSLMGLSEAEYDRLTEDEKILKRREVRTTFENEGADLIINNMSELPDVIETLNASEEVTNG</sequence>
<feature type="binding site" evidence="2">
    <location>
        <position position="10"/>
    </location>
    <ligand>
        <name>Mg(2+)</name>
        <dbReference type="ChEBI" id="CHEBI:18420"/>
    </ligand>
</feature>
<feature type="active site" description="Schiff-base intermediate with substrate" evidence="2">
    <location>
        <position position="49"/>
    </location>
</feature>
<comment type="subunit">
    <text evidence="2">Homodimer.</text>
</comment>
<dbReference type="SUPFAM" id="SSF56784">
    <property type="entry name" value="HAD-like"/>
    <property type="match status" value="1"/>
</dbReference>
<dbReference type="InterPro" id="IPR050155">
    <property type="entry name" value="HAD-like_hydrolase_sf"/>
</dbReference>
<dbReference type="SFLD" id="SFLDS00003">
    <property type="entry name" value="Haloacid_Dehalogenase"/>
    <property type="match status" value="1"/>
</dbReference>
<dbReference type="RefSeq" id="WP_025023804.1">
    <property type="nucleotide sequence ID" value="NZ_AZDZ01000011.1"/>
</dbReference>
<evidence type="ECO:0000313" key="3">
    <source>
        <dbReference type="EMBL" id="KRK79729.1"/>
    </source>
</evidence>
<keyword evidence="2" id="KW-0460">Magnesium</keyword>
<dbReference type="EC" id="3.11.1.1" evidence="2"/>
<dbReference type="InterPro" id="IPR036412">
    <property type="entry name" value="HAD-like_sf"/>
</dbReference>
<dbReference type="eggNOG" id="COG0637">
    <property type="taxonomic scope" value="Bacteria"/>
</dbReference>
<feature type="binding site" evidence="2">
    <location>
        <position position="183"/>
    </location>
    <ligand>
        <name>Mg(2+)</name>
        <dbReference type="ChEBI" id="CHEBI:18420"/>
    </ligand>
</feature>
<comment type="catalytic activity">
    <reaction evidence="2">
        <text>phosphonoacetaldehyde + H2O = acetaldehyde + phosphate + H(+)</text>
        <dbReference type="Rhea" id="RHEA:18905"/>
        <dbReference type="ChEBI" id="CHEBI:15343"/>
        <dbReference type="ChEBI" id="CHEBI:15377"/>
        <dbReference type="ChEBI" id="CHEBI:15378"/>
        <dbReference type="ChEBI" id="CHEBI:43474"/>
        <dbReference type="ChEBI" id="CHEBI:58383"/>
        <dbReference type="EC" id="3.11.1.1"/>
    </reaction>
</comment>
<dbReference type="STRING" id="1423775.FD03_GL000430"/>
<evidence type="ECO:0000256" key="2">
    <source>
        <dbReference type="HAMAP-Rule" id="MF_01375"/>
    </source>
</evidence>
<dbReference type="InterPro" id="IPR023198">
    <property type="entry name" value="PGP-like_dom2"/>
</dbReference>
<dbReference type="GO" id="GO:0019700">
    <property type="term" value="P:organic phosphonate catabolic process"/>
    <property type="evidence" value="ECO:0007669"/>
    <property type="project" value="InterPro"/>
</dbReference>
<dbReference type="HAMAP" id="MF_01375">
    <property type="entry name" value="PhnX"/>
    <property type="match status" value="1"/>
</dbReference>
<dbReference type="Gene3D" id="3.40.50.1000">
    <property type="entry name" value="HAD superfamily/HAD-like"/>
    <property type="match status" value="1"/>
</dbReference>
<evidence type="ECO:0000256" key="1">
    <source>
        <dbReference type="ARBA" id="ARBA00023270"/>
    </source>
</evidence>
<dbReference type="AlphaFoldDB" id="A0A0R1KGT9"/>
<dbReference type="PANTHER" id="PTHR43434:SF19">
    <property type="entry name" value="PHOSPHONOACETALDEHYDE HYDROLASE"/>
    <property type="match status" value="1"/>
</dbReference>
<reference evidence="3 4" key="1">
    <citation type="journal article" date="2015" name="Genome Announc.">
        <title>Expanding the biotechnology potential of lactobacilli through comparative genomics of 213 strains and associated genera.</title>
        <authorList>
            <person name="Sun Z."/>
            <person name="Harris H.M."/>
            <person name="McCann A."/>
            <person name="Guo C."/>
            <person name="Argimon S."/>
            <person name="Zhang W."/>
            <person name="Yang X."/>
            <person name="Jeffery I.B."/>
            <person name="Cooney J.C."/>
            <person name="Kagawa T.F."/>
            <person name="Liu W."/>
            <person name="Song Y."/>
            <person name="Salvetti E."/>
            <person name="Wrobel A."/>
            <person name="Rasinkangas P."/>
            <person name="Parkhill J."/>
            <person name="Rea M.C."/>
            <person name="O'Sullivan O."/>
            <person name="Ritari J."/>
            <person name="Douillard F.P."/>
            <person name="Paul Ross R."/>
            <person name="Yang R."/>
            <person name="Briner A.E."/>
            <person name="Felis G.E."/>
            <person name="de Vos W.M."/>
            <person name="Barrangou R."/>
            <person name="Klaenhammer T.R."/>
            <person name="Caufield P.W."/>
            <person name="Cui Y."/>
            <person name="Zhang H."/>
            <person name="O'Toole P.W."/>
        </authorList>
    </citation>
    <scope>NUCLEOTIDE SEQUENCE [LARGE SCALE GENOMIC DNA]</scope>
    <source>
        <strain evidence="3 4">DSM 19682</strain>
    </source>
</reference>
<evidence type="ECO:0000313" key="4">
    <source>
        <dbReference type="Proteomes" id="UP000051248"/>
    </source>
</evidence>
<comment type="function">
    <text evidence="2">Involved in phosphonate degradation.</text>
</comment>
<dbReference type="GO" id="GO:0008967">
    <property type="term" value="F:phosphoglycolate phosphatase activity"/>
    <property type="evidence" value="ECO:0007669"/>
    <property type="project" value="TreeGrafter"/>
</dbReference>
<comment type="cofactor">
    <cofactor evidence="2">
        <name>Mg(2+)</name>
        <dbReference type="ChEBI" id="CHEBI:18420"/>
    </cofactor>
    <text evidence="2">Binds 1 Mg(2+) ion per subunit.</text>
</comment>
<dbReference type="EMBL" id="AZDZ01000011">
    <property type="protein sequence ID" value="KRK79729.1"/>
    <property type="molecule type" value="Genomic_DNA"/>
</dbReference>
<dbReference type="Pfam" id="PF00702">
    <property type="entry name" value="Hydrolase"/>
    <property type="match status" value="1"/>
</dbReference>
<organism evidence="3 4">
    <name type="scientific">Companilactobacillus nodensis DSM 19682 = JCM 14932 = NBRC 107160</name>
    <dbReference type="NCBI Taxonomy" id="1423775"/>
    <lineage>
        <taxon>Bacteria</taxon>
        <taxon>Bacillati</taxon>
        <taxon>Bacillota</taxon>
        <taxon>Bacilli</taxon>
        <taxon>Lactobacillales</taxon>
        <taxon>Lactobacillaceae</taxon>
        <taxon>Companilactobacillus</taxon>
    </lineage>
</organism>
<keyword evidence="4" id="KW-1185">Reference proteome</keyword>
<dbReference type="InterPro" id="IPR006323">
    <property type="entry name" value="Phosphonoacetald_hydro"/>
</dbReference>
<comment type="caution">
    <text evidence="3">The sequence shown here is derived from an EMBL/GenBank/DDBJ whole genome shotgun (WGS) entry which is preliminary data.</text>
</comment>
<dbReference type="PATRIC" id="fig|1423775.4.peg.439"/>
<feature type="active site" description="Nucleophile" evidence="2">
    <location>
        <position position="8"/>
    </location>
</feature>
<dbReference type="InterPro" id="IPR023214">
    <property type="entry name" value="HAD_sf"/>
</dbReference>
<gene>
    <name evidence="2" type="primary">phnX</name>
    <name evidence="3" type="ORF">FD03_GL000430</name>
</gene>
<proteinExistence type="inferred from homology"/>
<feature type="binding site" evidence="2">
    <location>
        <position position="8"/>
    </location>
    <ligand>
        <name>Mg(2+)</name>
        <dbReference type="ChEBI" id="CHEBI:18420"/>
    </ligand>
</feature>
<dbReference type="PANTHER" id="PTHR43434">
    <property type="entry name" value="PHOSPHOGLYCOLATE PHOSPHATASE"/>
    <property type="match status" value="1"/>
</dbReference>
<keyword evidence="1 2" id="KW-0704">Schiff base</keyword>
<dbReference type="GO" id="GO:0005829">
    <property type="term" value="C:cytosol"/>
    <property type="evidence" value="ECO:0007669"/>
    <property type="project" value="TreeGrafter"/>
</dbReference>
<dbReference type="SFLD" id="SFLDG01129">
    <property type="entry name" value="C1.5:_HAD__Beta-PGM__Phosphata"/>
    <property type="match status" value="1"/>
</dbReference>
<dbReference type="GO" id="GO:0006281">
    <property type="term" value="P:DNA repair"/>
    <property type="evidence" value="ECO:0007669"/>
    <property type="project" value="TreeGrafter"/>
</dbReference>
<dbReference type="GO" id="GO:0050194">
    <property type="term" value="F:phosphonoacetaldehyde hydrolase activity"/>
    <property type="evidence" value="ECO:0007669"/>
    <property type="project" value="UniProtKB-UniRule"/>
</dbReference>